<evidence type="ECO:0000313" key="7">
    <source>
        <dbReference type="EMBL" id="EON92529.1"/>
    </source>
</evidence>
<evidence type="ECO:0000256" key="3">
    <source>
        <dbReference type="ARBA" id="ARBA00022692"/>
    </source>
</evidence>
<evidence type="ECO:0000256" key="2">
    <source>
        <dbReference type="ARBA" id="ARBA00022475"/>
    </source>
</evidence>
<evidence type="ECO:0000313" key="8">
    <source>
        <dbReference type="Proteomes" id="UP000016540"/>
    </source>
</evidence>
<feature type="transmembrane region" description="Helical" evidence="6">
    <location>
        <begin position="58"/>
        <end position="78"/>
    </location>
</feature>
<feature type="transmembrane region" description="Helical" evidence="6">
    <location>
        <begin position="84"/>
        <end position="110"/>
    </location>
</feature>
<evidence type="ECO:0000256" key="6">
    <source>
        <dbReference type="SAM" id="Phobius"/>
    </source>
</evidence>
<dbReference type="AlphaFoldDB" id="R8B1T4"/>
<dbReference type="Proteomes" id="UP000016540">
    <property type="component" value="Unassembled WGS sequence"/>
</dbReference>
<dbReference type="HOGENOM" id="CLU_113736_4_0_6"/>
<feature type="transmembrane region" description="Helical" evidence="6">
    <location>
        <begin position="29"/>
        <end position="46"/>
    </location>
</feature>
<comment type="caution">
    <text evidence="7">The sequence shown here is derived from an EMBL/GenBank/DDBJ whole genome shotgun (WGS) entry which is preliminary data.</text>
</comment>
<keyword evidence="4 6" id="KW-1133">Transmembrane helix</keyword>
<protein>
    <submittedName>
        <fullName evidence="7">LrgA protein</fullName>
    </submittedName>
</protein>
<evidence type="ECO:0000256" key="1">
    <source>
        <dbReference type="ARBA" id="ARBA00004651"/>
    </source>
</evidence>
<dbReference type="eggNOG" id="COG1380">
    <property type="taxonomic scope" value="Bacteria"/>
</dbReference>
<name>R8B1T4_9GAMM</name>
<dbReference type="OrthoDB" id="6370997at2"/>
<reference evidence="7 8" key="1">
    <citation type="journal article" date="2013" name="Genome Announc.">
        <title>Draft Genome Sequence of the Moderately Halophilic Bacterium Marinobacter lipolyticus Strain SM19.</title>
        <authorList>
            <person name="Papke R.T."/>
            <person name="de la Haba R.R."/>
            <person name="Infante-Dominguez C."/>
            <person name="Perez D."/>
            <person name="Sanchez-Porro C."/>
            <person name="Lapierre P."/>
            <person name="Ventosa A."/>
        </authorList>
    </citation>
    <scope>NUCLEOTIDE SEQUENCE [LARGE SCALE GENOMIC DNA]</scope>
    <source>
        <strain evidence="7 8">SM19</strain>
    </source>
</reference>
<proteinExistence type="predicted"/>
<dbReference type="Pfam" id="PF03788">
    <property type="entry name" value="LrgA"/>
    <property type="match status" value="1"/>
</dbReference>
<gene>
    <name evidence="7" type="ORF">MARLIPOL_07249</name>
</gene>
<comment type="subcellular location">
    <subcellularLocation>
        <location evidence="1">Cell membrane</location>
        <topology evidence="1">Multi-pass membrane protein</topology>
    </subcellularLocation>
</comment>
<keyword evidence="2" id="KW-1003">Cell membrane</keyword>
<dbReference type="InterPro" id="IPR005538">
    <property type="entry name" value="LrgA/CidA"/>
</dbReference>
<dbReference type="STRING" id="1318628.MARLIPOL_07249"/>
<sequence>MLRGFLILTIFLVIGESLSFVLDWPVSGGILGMILMTLWLLTQSGAAGTDVGAASQQFISILVVLILPGVVGVFFLGGQFDGQWLAVGVALVFGTLASVATTMVLMMALLPKTLEKEQRD</sequence>
<evidence type="ECO:0000256" key="5">
    <source>
        <dbReference type="ARBA" id="ARBA00023136"/>
    </source>
</evidence>
<dbReference type="EMBL" id="ASAD01000010">
    <property type="protein sequence ID" value="EON92529.1"/>
    <property type="molecule type" value="Genomic_DNA"/>
</dbReference>
<keyword evidence="3 6" id="KW-0812">Transmembrane</keyword>
<keyword evidence="8" id="KW-1185">Reference proteome</keyword>
<dbReference type="RefSeq" id="WP_012137455.1">
    <property type="nucleotide sequence ID" value="NZ_KE007317.1"/>
</dbReference>
<accession>R8B1T4</accession>
<dbReference type="PATRIC" id="fig|1318628.3.peg.1451"/>
<evidence type="ECO:0000256" key="4">
    <source>
        <dbReference type="ARBA" id="ARBA00022989"/>
    </source>
</evidence>
<keyword evidence="5 6" id="KW-0472">Membrane</keyword>
<dbReference type="GO" id="GO:0005886">
    <property type="term" value="C:plasma membrane"/>
    <property type="evidence" value="ECO:0007669"/>
    <property type="project" value="UniProtKB-SubCell"/>
</dbReference>
<organism evidence="7 8">
    <name type="scientific">Marinobacter lipolyticus SM19</name>
    <dbReference type="NCBI Taxonomy" id="1318628"/>
    <lineage>
        <taxon>Bacteria</taxon>
        <taxon>Pseudomonadati</taxon>
        <taxon>Pseudomonadota</taxon>
        <taxon>Gammaproteobacteria</taxon>
        <taxon>Pseudomonadales</taxon>
        <taxon>Marinobacteraceae</taxon>
        <taxon>Marinobacter</taxon>
    </lineage>
</organism>